<evidence type="ECO:0000256" key="6">
    <source>
        <dbReference type="ARBA" id="ARBA00022842"/>
    </source>
</evidence>
<comment type="subunit">
    <text evidence="3">Homotetramer.</text>
</comment>
<dbReference type="SUPFAM" id="SSF56784">
    <property type="entry name" value="HAD-like"/>
    <property type="match status" value="1"/>
</dbReference>
<dbReference type="PANTHER" id="PTHR21485">
    <property type="entry name" value="HAD SUPERFAMILY MEMBERS CMAS AND KDSC"/>
    <property type="match status" value="1"/>
</dbReference>
<evidence type="ECO:0000256" key="1">
    <source>
        <dbReference type="ARBA" id="ARBA00001946"/>
    </source>
</evidence>
<dbReference type="Pfam" id="PF08282">
    <property type="entry name" value="Hydrolase_3"/>
    <property type="match status" value="1"/>
</dbReference>
<reference evidence="8" key="2">
    <citation type="journal article" date="2021" name="PeerJ">
        <title>Extensive microbial diversity within the chicken gut microbiome revealed by metagenomics and culture.</title>
        <authorList>
            <person name="Gilroy R."/>
            <person name="Ravi A."/>
            <person name="Getino M."/>
            <person name="Pursley I."/>
            <person name="Horton D.L."/>
            <person name="Alikhan N.F."/>
            <person name="Baker D."/>
            <person name="Gharbi K."/>
            <person name="Hall N."/>
            <person name="Watson M."/>
            <person name="Adriaenssens E.M."/>
            <person name="Foster-Nyarko E."/>
            <person name="Jarju S."/>
            <person name="Secka A."/>
            <person name="Antonio M."/>
            <person name="Oren A."/>
            <person name="Chaudhuri R.R."/>
            <person name="La Ragione R."/>
            <person name="Hildebrand F."/>
            <person name="Pallen M.J."/>
        </authorList>
    </citation>
    <scope>NUCLEOTIDE SEQUENCE</scope>
    <source>
        <strain evidence="8">ChiHecec2B26-709</strain>
    </source>
</reference>
<dbReference type="PIRSF" id="PIRSF006118">
    <property type="entry name" value="KDO8-P_Ptase"/>
    <property type="match status" value="1"/>
</dbReference>
<evidence type="ECO:0000256" key="2">
    <source>
        <dbReference type="ARBA" id="ARBA00005893"/>
    </source>
</evidence>
<dbReference type="GO" id="GO:0016788">
    <property type="term" value="F:hydrolase activity, acting on ester bonds"/>
    <property type="evidence" value="ECO:0007669"/>
    <property type="project" value="InterPro"/>
</dbReference>
<evidence type="ECO:0000256" key="7">
    <source>
        <dbReference type="PIRSR" id="PIRSR006118-2"/>
    </source>
</evidence>
<dbReference type="EMBL" id="DVLC01000141">
    <property type="protein sequence ID" value="HIT47780.1"/>
    <property type="molecule type" value="Genomic_DNA"/>
</dbReference>
<dbReference type="GO" id="GO:0046872">
    <property type="term" value="F:metal ion binding"/>
    <property type="evidence" value="ECO:0007669"/>
    <property type="project" value="UniProtKB-KW"/>
</dbReference>
<gene>
    <name evidence="8" type="ORF">IAC35_08005</name>
</gene>
<dbReference type="PANTHER" id="PTHR21485:SF3">
    <property type="entry name" value="N-ACYLNEURAMINATE CYTIDYLYLTRANSFERASE"/>
    <property type="match status" value="1"/>
</dbReference>
<comment type="similarity">
    <text evidence="2">Belongs to the KdsC family.</text>
</comment>
<protein>
    <submittedName>
        <fullName evidence="8">HAD hydrolase family protein</fullName>
    </submittedName>
</protein>
<comment type="caution">
    <text evidence="8">The sequence shown here is derived from an EMBL/GenBank/DDBJ whole genome shotgun (WGS) entry which is preliminary data.</text>
</comment>
<dbReference type="SFLD" id="SFLDG01136">
    <property type="entry name" value="C1.6:_Phosphoserine_Phosphatas"/>
    <property type="match status" value="1"/>
</dbReference>
<proteinExistence type="inferred from homology"/>
<evidence type="ECO:0000256" key="4">
    <source>
        <dbReference type="ARBA" id="ARBA00022723"/>
    </source>
</evidence>
<dbReference type="NCBIfam" id="TIGR01670">
    <property type="entry name" value="KdsC-phosphatas"/>
    <property type="match status" value="1"/>
</dbReference>
<dbReference type="SFLD" id="SFLDG01138">
    <property type="entry name" value="C1.6.2:_Deoxy-d-mannose-octulo"/>
    <property type="match status" value="1"/>
</dbReference>
<accession>A0A9D1GQF8</accession>
<dbReference type="SFLD" id="SFLDS00003">
    <property type="entry name" value="Haloacid_Dehalogenase"/>
    <property type="match status" value="1"/>
</dbReference>
<dbReference type="InterPro" id="IPR010023">
    <property type="entry name" value="KdsC_fam"/>
</dbReference>
<comment type="cofactor">
    <cofactor evidence="1 7">
        <name>Mg(2+)</name>
        <dbReference type="ChEBI" id="CHEBI:18420"/>
    </cofactor>
</comment>
<keyword evidence="5 8" id="KW-0378">Hydrolase</keyword>
<dbReference type="Gene3D" id="3.40.50.1000">
    <property type="entry name" value="HAD superfamily/HAD-like"/>
    <property type="match status" value="1"/>
</dbReference>
<dbReference type="InterPro" id="IPR023214">
    <property type="entry name" value="HAD_sf"/>
</dbReference>
<evidence type="ECO:0000313" key="8">
    <source>
        <dbReference type="EMBL" id="HIT47780.1"/>
    </source>
</evidence>
<dbReference type="InterPro" id="IPR050793">
    <property type="entry name" value="CMP-NeuNAc_synthase"/>
</dbReference>
<dbReference type="GO" id="GO:0008781">
    <property type="term" value="F:N-acylneuraminate cytidylyltransferase activity"/>
    <property type="evidence" value="ECO:0007669"/>
    <property type="project" value="TreeGrafter"/>
</dbReference>
<feature type="binding site" evidence="7">
    <location>
        <position position="14"/>
    </location>
    <ligand>
        <name>Mg(2+)</name>
        <dbReference type="ChEBI" id="CHEBI:18420"/>
    </ligand>
</feature>
<evidence type="ECO:0000313" key="9">
    <source>
        <dbReference type="Proteomes" id="UP000886881"/>
    </source>
</evidence>
<name>A0A9D1GQF8_9BACT</name>
<keyword evidence="4 7" id="KW-0479">Metal-binding</keyword>
<keyword evidence="6 7" id="KW-0460">Magnesium</keyword>
<sequence>MEQNLKKIKAIAYDIDGVLTNGMIYPMGPGLEDLVRAVDVKDSFASRVAALKGFTMAVISGGDTPALSSRCQHMGVSEENLYLGVRGKLATFRKFCEKHGLDPSEVAYFGDDIPDIQVLRACGFGVAPSDAAQEAKEAADYVTLRPGGRGCLREGIELIMKAQGKWQFDEDKFHQIY</sequence>
<feature type="binding site" evidence="7">
    <location>
        <position position="111"/>
    </location>
    <ligand>
        <name>Mg(2+)</name>
        <dbReference type="ChEBI" id="CHEBI:18420"/>
    </ligand>
</feature>
<dbReference type="AlphaFoldDB" id="A0A9D1GQF8"/>
<dbReference type="InterPro" id="IPR036412">
    <property type="entry name" value="HAD-like_sf"/>
</dbReference>
<evidence type="ECO:0000256" key="5">
    <source>
        <dbReference type="ARBA" id="ARBA00022801"/>
    </source>
</evidence>
<feature type="binding site" evidence="7">
    <location>
        <position position="16"/>
    </location>
    <ligand>
        <name>substrate</name>
    </ligand>
</feature>
<organism evidence="8 9">
    <name type="scientific">Candidatus Cryptobacteroides merdipullorum</name>
    <dbReference type="NCBI Taxonomy" id="2840771"/>
    <lineage>
        <taxon>Bacteria</taxon>
        <taxon>Pseudomonadati</taxon>
        <taxon>Bacteroidota</taxon>
        <taxon>Bacteroidia</taxon>
        <taxon>Bacteroidales</taxon>
        <taxon>Candidatus Cryptobacteroides</taxon>
    </lineage>
</organism>
<dbReference type="Proteomes" id="UP000886881">
    <property type="component" value="Unassembled WGS sequence"/>
</dbReference>
<evidence type="ECO:0000256" key="3">
    <source>
        <dbReference type="ARBA" id="ARBA00011881"/>
    </source>
</evidence>
<reference evidence="8" key="1">
    <citation type="submission" date="2020-10" db="EMBL/GenBank/DDBJ databases">
        <authorList>
            <person name="Gilroy R."/>
        </authorList>
    </citation>
    <scope>NUCLEOTIDE SEQUENCE</scope>
    <source>
        <strain evidence="8">ChiHecec2B26-709</strain>
    </source>
</reference>